<name>A0A4Q9MEC7_9APHY</name>
<dbReference type="OrthoDB" id="2757774at2759"/>
<proteinExistence type="predicted"/>
<accession>A0A4Q9MEC7</accession>
<organism evidence="1">
    <name type="scientific">Dichomitus squalens</name>
    <dbReference type="NCBI Taxonomy" id="114155"/>
    <lineage>
        <taxon>Eukaryota</taxon>
        <taxon>Fungi</taxon>
        <taxon>Dikarya</taxon>
        <taxon>Basidiomycota</taxon>
        <taxon>Agaricomycotina</taxon>
        <taxon>Agaricomycetes</taxon>
        <taxon>Polyporales</taxon>
        <taxon>Polyporaceae</taxon>
        <taxon>Dichomitus</taxon>
    </lineage>
</organism>
<dbReference type="Gene3D" id="3.80.10.10">
    <property type="entry name" value="Ribonuclease Inhibitor"/>
    <property type="match status" value="1"/>
</dbReference>
<dbReference type="EMBL" id="ML143458">
    <property type="protein sequence ID" value="TBU25609.1"/>
    <property type="molecule type" value="Genomic_DNA"/>
</dbReference>
<reference evidence="1" key="1">
    <citation type="submission" date="2019-01" db="EMBL/GenBank/DDBJ databases">
        <title>Draft genome sequences of three monokaryotic isolates of the white-rot basidiomycete fungus Dichomitus squalens.</title>
        <authorList>
            <consortium name="DOE Joint Genome Institute"/>
            <person name="Lopez S.C."/>
            <person name="Andreopoulos B."/>
            <person name="Pangilinan J."/>
            <person name="Lipzen A."/>
            <person name="Riley R."/>
            <person name="Ahrendt S."/>
            <person name="Ng V."/>
            <person name="Barry K."/>
            <person name="Daum C."/>
            <person name="Grigoriev I.V."/>
            <person name="Hilden K.S."/>
            <person name="Makela M.R."/>
            <person name="de Vries R.P."/>
        </authorList>
    </citation>
    <scope>NUCLEOTIDE SEQUENCE [LARGE SCALE GENOMIC DNA]</scope>
    <source>
        <strain evidence="1">OM18370.1</strain>
    </source>
</reference>
<dbReference type="AlphaFoldDB" id="A0A4Q9MEC7"/>
<dbReference type="Proteomes" id="UP000292957">
    <property type="component" value="Unassembled WGS sequence"/>
</dbReference>
<dbReference type="InterPro" id="IPR032675">
    <property type="entry name" value="LRR_dom_sf"/>
</dbReference>
<gene>
    <name evidence="1" type="ORF">BD311DRAFT_764236</name>
</gene>
<evidence type="ECO:0000313" key="1">
    <source>
        <dbReference type="EMBL" id="TBU25609.1"/>
    </source>
</evidence>
<sequence>MTDVPTNATIKSNSRGEPQLDWDVLHAICDHLTDTSDILSLSSTCTSLRPAAMQRFLSVRPIVLKDARSTCNIHSLIFADKTRRVSHVRALQVTIRDINKPYDPSDVADRLLAIVTCVDRLESFHTSDYIFSNASYTRILPAIVQLTTLRELSIAGVRCDDGASNLVQSIQSSLKILYASFRTTPWSCLDILDTTTSHHAATLEVLHLDWVDFGDNDHSVHQVVTEYPALRSFIINYAEGLPRLACLLRAFPALDRTLAFNDRDDRRRWWDLDDPLICLVRDENMRAQESHRWVALDYVSCEAHIFFALGLQCPIRHAKIIDCSAQTRDYVATALRDSPPRQLTLHIELERGLSVFDGLFPPQLGTALTHLTVILRYSHGHKDEYPADLDYLKNVQWDQFLDTFKYSIAHLPLRCLSLSFCIRFRDDDSVGQRLEPLSETFLCTVRNLPFEDVASRLASAITSLELMHVITYGYMHRDDVKDVWWLSRAFRVSYVDENGGGGRKRVQMAELSTEAMQEMFARENMPVDVENMKWFTTQTQRRYAE</sequence>
<evidence type="ECO:0008006" key="2">
    <source>
        <dbReference type="Google" id="ProtNLM"/>
    </source>
</evidence>
<protein>
    <recommendedName>
        <fullName evidence="2">F-box domain-containing protein</fullName>
    </recommendedName>
</protein>